<dbReference type="GO" id="GO:0003700">
    <property type="term" value="F:DNA-binding transcription factor activity"/>
    <property type="evidence" value="ECO:0007669"/>
    <property type="project" value="TreeGrafter"/>
</dbReference>
<dbReference type="Proteomes" id="UP000193244">
    <property type="component" value="Unassembled WGS sequence"/>
</dbReference>
<organism evidence="6 7">
    <name type="scientific">Agreia pratensis</name>
    <dbReference type="NCBI Taxonomy" id="150121"/>
    <lineage>
        <taxon>Bacteria</taxon>
        <taxon>Bacillati</taxon>
        <taxon>Actinomycetota</taxon>
        <taxon>Actinomycetes</taxon>
        <taxon>Micrococcales</taxon>
        <taxon>Microbacteriaceae</taxon>
        <taxon>Agreia</taxon>
    </lineage>
</organism>
<protein>
    <submittedName>
        <fullName evidence="6">Transcriptional regulator, TetR family</fullName>
    </submittedName>
</protein>
<dbReference type="PANTHER" id="PTHR30055">
    <property type="entry name" value="HTH-TYPE TRANSCRIPTIONAL REGULATOR RUTR"/>
    <property type="match status" value="1"/>
</dbReference>
<dbReference type="GO" id="GO:0000976">
    <property type="term" value="F:transcription cis-regulatory region binding"/>
    <property type="evidence" value="ECO:0007669"/>
    <property type="project" value="TreeGrafter"/>
</dbReference>
<accession>A0A1X7KTL8</accession>
<evidence type="ECO:0000256" key="1">
    <source>
        <dbReference type="ARBA" id="ARBA00023015"/>
    </source>
</evidence>
<keyword evidence="1" id="KW-0805">Transcription regulation</keyword>
<dbReference type="InterPro" id="IPR050109">
    <property type="entry name" value="HTH-type_TetR-like_transc_reg"/>
</dbReference>
<evidence type="ECO:0000256" key="4">
    <source>
        <dbReference type="PROSITE-ProRule" id="PRU00335"/>
    </source>
</evidence>
<evidence type="ECO:0000259" key="5">
    <source>
        <dbReference type="PROSITE" id="PS50977"/>
    </source>
</evidence>
<dbReference type="RefSeq" id="WP_085487318.1">
    <property type="nucleotide sequence ID" value="NZ_FXAY01000005.1"/>
</dbReference>
<dbReference type="EMBL" id="FXAY01000005">
    <property type="protein sequence ID" value="SMG44745.1"/>
    <property type="molecule type" value="Genomic_DNA"/>
</dbReference>
<keyword evidence="2 4" id="KW-0238">DNA-binding</keyword>
<feature type="domain" description="HTH tetR-type" evidence="5">
    <location>
        <begin position="10"/>
        <end position="70"/>
    </location>
</feature>
<evidence type="ECO:0000313" key="6">
    <source>
        <dbReference type="EMBL" id="SMG44745.1"/>
    </source>
</evidence>
<feature type="DNA-binding region" description="H-T-H motif" evidence="4">
    <location>
        <begin position="33"/>
        <end position="52"/>
    </location>
</feature>
<dbReference type="OrthoDB" id="116659at2"/>
<keyword evidence="3" id="KW-0804">Transcription</keyword>
<keyword evidence="7" id="KW-1185">Reference proteome</keyword>
<dbReference type="Pfam" id="PF00440">
    <property type="entry name" value="TetR_N"/>
    <property type="match status" value="1"/>
</dbReference>
<dbReference type="InterPro" id="IPR009057">
    <property type="entry name" value="Homeodomain-like_sf"/>
</dbReference>
<dbReference type="Gene3D" id="1.10.357.10">
    <property type="entry name" value="Tetracycline Repressor, domain 2"/>
    <property type="match status" value="1"/>
</dbReference>
<dbReference type="PROSITE" id="PS50977">
    <property type="entry name" value="HTH_TETR_2"/>
    <property type="match status" value="1"/>
</dbReference>
<sequence>MPPSRAELRQATQERVLTAADSLFRERGFDATTIRDIAEASGVSVGSVMASGDKNALLVRVFDSLIEKGHAQPPTVVGRGDSCADGILNLVRPFVALFTSRQDLSRMYASIQASGKEPSPLFTRLAALLVEEIGATISAHGCTDPAAIAGTAQAIYFAYIGTLFSRSAQQTIDESELLASLRDTFTSICACASGAHTSQEFAP</sequence>
<dbReference type="STRING" id="150121.SAMN06296010_2916"/>
<name>A0A1X7KTL8_9MICO</name>
<evidence type="ECO:0000256" key="3">
    <source>
        <dbReference type="ARBA" id="ARBA00023163"/>
    </source>
</evidence>
<dbReference type="SUPFAM" id="SSF46689">
    <property type="entry name" value="Homeodomain-like"/>
    <property type="match status" value="1"/>
</dbReference>
<evidence type="ECO:0000256" key="2">
    <source>
        <dbReference type="ARBA" id="ARBA00023125"/>
    </source>
</evidence>
<proteinExistence type="predicted"/>
<dbReference type="AlphaFoldDB" id="A0A1X7KTL8"/>
<reference evidence="7" key="1">
    <citation type="submission" date="2017-04" db="EMBL/GenBank/DDBJ databases">
        <authorList>
            <person name="Varghese N."/>
            <person name="Submissions S."/>
        </authorList>
    </citation>
    <scope>NUCLEOTIDE SEQUENCE [LARGE SCALE GENOMIC DNA]</scope>
    <source>
        <strain evidence="7">VKM Ac-2510</strain>
    </source>
</reference>
<gene>
    <name evidence="6" type="ORF">SAMN06296010_2916</name>
</gene>
<dbReference type="InterPro" id="IPR001647">
    <property type="entry name" value="HTH_TetR"/>
</dbReference>
<evidence type="ECO:0000313" key="7">
    <source>
        <dbReference type="Proteomes" id="UP000193244"/>
    </source>
</evidence>
<dbReference type="PANTHER" id="PTHR30055:SF234">
    <property type="entry name" value="HTH-TYPE TRANSCRIPTIONAL REGULATOR BETI"/>
    <property type="match status" value="1"/>
</dbReference>